<keyword evidence="2" id="KW-1185">Reference proteome</keyword>
<comment type="caution">
    <text evidence="1">The sequence shown here is derived from an EMBL/GenBank/DDBJ whole genome shotgun (WGS) entry which is preliminary data.</text>
</comment>
<proteinExistence type="predicted"/>
<dbReference type="EMBL" id="VIEB01000963">
    <property type="protein sequence ID" value="TQD77420.1"/>
    <property type="molecule type" value="Genomic_DNA"/>
</dbReference>
<accession>A0A540KT79</accession>
<evidence type="ECO:0000313" key="2">
    <source>
        <dbReference type="Proteomes" id="UP000315295"/>
    </source>
</evidence>
<dbReference type="Proteomes" id="UP000315295">
    <property type="component" value="Unassembled WGS sequence"/>
</dbReference>
<gene>
    <name evidence="1" type="ORF">C1H46_037037</name>
</gene>
<organism evidence="1 2">
    <name type="scientific">Malus baccata</name>
    <name type="common">Siberian crab apple</name>
    <name type="synonym">Pyrus baccata</name>
    <dbReference type="NCBI Taxonomy" id="106549"/>
    <lineage>
        <taxon>Eukaryota</taxon>
        <taxon>Viridiplantae</taxon>
        <taxon>Streptophyta</taxon>
        <taxon>Embryophyta</taxon>
        <taxon>Tracheophyta</taxon>
        <taxon>Spermatophyta</taxon>
        <taxon>Magnoliopsida</taxon>
        <taxon>eudicotyledons</taxon>
        <taxon>Gunneridae</taxon>
        <taxon>Pentapetalae</taxon>
        <taxon>rosids</taxon>
        <taxon>fabids</taxon>
        <taxon>Rosales</taxon>
        <taxon>Rosaceae</taxon>
        <taxon>Amygdaloideae</taxon>
        <taxon>Maleae</taxon>
        <taxon>Malus</taxon>
    </lineage>
</organism>
<evidence type="ECO:0000313" key="1">
    <source>
        <dbReference type="EMBL" id="TQD77420.1"/>
    </source>
</evidence>
<dbReference type="AlphaFoldDB" id="A0A540KT79"/>
<protein>
    <submittedName>
        <fullName evidence="1">Uncharacterized protein</fullName>
    </submittedName>
</protein>
<reference evidence="1 2" key="1">
    <citation type="journal article" date="2019" name="G3 (Bethesda)">
        <title>Sequencing of a Wild Apple (Malus baccata) Genome Unravels the Differences Between Cultivated and Wild Apple Species Regarding Disease Resistance and Cold Tolerance.</title>
        <authorList>
            <person name="Chen X."/>
        </authorList>
    </citation>
    <scope>NUCLEOTIDE SEQUENCE [LARGE SCALE GENOMIC DNA]</scope>
    <source>
        <strain evidence="2">cv. Shandingzi</strain>
        <tissue evidence="1">Leaves</tissue>
    </source>
</reference>
<name>A0A540KT79_MALBA</name>
<sequence>MGGMGVDLRSGVCREGKRMGAGARMRWVMGFGAASRFRGGKGGAGEDRCGEGKCW</sequence>